<dbReference type="Pfam" id="PF01012">
    <property type="entry name" value="ETF"/>
    <property type="match status" value="1"/>
</dbReference>
<dbReference type="Gene3D" id="3.40.50.620">
    <property type="entry name" value="HUPs"/>
    <property type="match status" value="1"/>
</dbReference>
<proteinExistence type="predicted"/>
<dbReference type="SMART" id="SM00893">
    <property type="entry name" value="ETF"/>
    <property type="match status" value="1"/>
</dbReference>
<sequence>MNIIACIKQVPDTNEVRIDQKTGTLIREGVPSIINPDDKNALEEALRLKDKYEDAKVTVLTMGPPQAEVALKEALAMGADEAILLSDRAFAGADTWATSTTLAGAIKRLGNFDIIFCGRQAIDGDTAQVGPQIAERLDLPQITYVEDLEIDGNTAIAHRAVEDGHYIVKTEMPVVLTAIGELNEPRYPSIKGIYEAFREKEIKVWSLDDIIVDTSQIGLKGSPTQVKRSFTPATKSAGEMLEGSTQDKVRDLIVRLKERQII</sequence>
<accession>A0A942Z639</accession>
<dbReference type="CDD" id="cd01714">
    <property type="entry name" value="ETF_beta"/>
    <property type="match status" value="1"/>
</dbReference>
<dbReference type="Proteomes" id="UP000724672">
    <property type="component" value="Unassembled WGS sequence"/>
</dbReference>
<dbReference type="AlphaFoldDB" id="A0A942Z639"/>
<evidence type="ECO:0000313" key="4">
    <source>
        <dbReference type="Proteomes" id="UP000724672"/>
    </source>
</evidence>
<dbReference type="InterPro" id="IPR014730">
    <property type="entry name" value="ETF_a/b_N"/>
</dbReference>
<reference evidence="3" key="1">
    <citation type="submission" date="2019-12" db="EMBL/GenBank/DDBJ databases">
        <title>Clostridiaceae gen. nov. sp. nov., isolated from sediment in Xinjiang, China.</title>
        <authorList>
            <person name="Zhang R."/>
        </authorList>
    </citation>
    <scope>NUCLEOTIDE SEQUENCE</scope>
    <source>
        <strain evidence="3">D2Q-11</strain>
    </source>
</reference>
<protein>
    <recommendedName>
        <fullName evidence="1">Electron transfer flavoprotein small subunit</fullName>
    </recommendedName>
</protein>
<organism evidence="3 4">
    <name type="scientific">Anaeromonas frigoriresistens</name>
    <dbReference type="NCBI Taxonomy" id="2683708"/>
    <lineage>
        <taxon>Bacteria</taxon>
        <taxon>Bacillati</taxon>
        <taxon>Bacillota</taxon>
        <taxon>Tissierellia</taxon>
        <taxon>Tissierellales</taxon>
        <taxon>Thermohalobacteraceae</taxon>
        <taxon>Anaeromonas</taxon>
    </lineage>
</organism>
<dbReference type="PANTHER" id="PTHR21294:SF17">
    <property type="entry name" value="PROTEIN FIXA"/>
    <property type="match status" value="1"/>
</dbReference>
<dbReference type="EMBL" id="WSFT01000028">
    <property type="protein sequence ID" value="MBS4538086.1"/>
    <property type="molecule type" value="Genomic_DNA"/>
</dbReference>
<evidence type="ECO:0000259" key="2">
    <source>
        <dbReference type="SMART" id="SM00893"/>
    </source>
</evidence>
<name>A0A942Z639_9FIRM</name>
<dbReference type="InterPro" id="IPR014729">
    <property type="entry name" value="Rossmann-like_a/b/a_fold"/>
</dbReference>
<feature type="domain" description="Electron transfer flavoprotein alpha/beta-subunit N-terminal" evidence="2">
    <location>
        <begin position="22"/>
        <end position="214"/>
    </location>
</feature>
<evidence type="ECO:0000313" key="3">
    <source>
        <dbReference type="EMBL" id="MBS4538086.1"/>
    </source>
</evidence>
<dbReference type="InterPro" id="IPR033948">
    <property type="entry name" value="ETF_beta_N"/>
</dbReference>
<comment type="caution">
    <text evidence="3">The sequence shown here is derived from an EMBL/GenBank/DDBJ whole genome shotgun (WGS) entry which is preliminary data.</text>
</comment>
<evidence type="ECO:0000256" key="1">
    <source>
        <dbReference type="ARBA" id="ARBA00042002"/>
    </source>
</evidence>
<keyword evidence="4" id="KW-1185">Reference proteome</keyword>
<gene>
    <name evidence="3" type="ORF">GOQ27_06410</name>
</gene>
<dbReference type="SUPFAM" id="SSF52402">
    <property type="entry name" value="Adenine nucleotide alpha hydrolases-like"/>
    <property type="match status" value="1"/>
</dbReference>
<dbReference type="PANTHER" id="PTHR21294">
    <property type="entry name" value="ELECTRON TRANSFER FLAVOPROTEIN BETA-SUBUNIT"/>
    <property type="match status" value="1"/>
</dbReference>
<dbReference type="InterPro" id="IPR012255">
    <property type="entry name" value="ETF_b"/>
</dbReference>
<dbReference type="PIRSF" id="PIRSF000090">
    <property type="entry name" value="Beta-ETF"/>
    <property type="match status" value="1"/>
</dbReference>
<dbReference type="GO" id="GO:0009055">
    <property type="term" value="F:electron transfer activity"/>
    <property type="evidence" value="ECO:0007669"/>
    <property type="project" value="InterPro"/>
</dbReference>
<dbReference type="RefSeq" id="WP_203366010.1">
    <property type="nucleotide sequence ID" value="NZ_WSFT01000028.1"/>
</dbReference>